<dbReference type="RefSeq" id="WP_281905519.1">
    <property type="nucleotide sequence ID" value="NZ_BSDI01000083.1"/>
</dbReference>
<proteinExistence type="predicted"/>
<dbReference type="EMBL" id="BSDI01000083">
    <property type="protein sequence ID" value="GLI03376.1"/>
    <property type="molecule type" value="Genomic_DNA"/>
</dbReference>
<protein>
    <submittedName>
        <fullName evidence="1">Uncharacterized protein</fullName>
    </submittedName>
</protein>
<organism evidence="1 2">
    <name type="scientific">Phytohabitans aurantiacus</name>
    <dbReference type="NCBI Taxonomy" id="3016789"/>
    <lineage>
        <taxon>Bacteria</taxon>
        <taxon>Bacillati</taxon>
        <taxon>Actinomycetota</taxon>
        <taxon>Actinomycetes</taxon>
        <taxon>Micromonosporales</taxon>
        <taxon>Micromonosporaceae</taxon>
    </lineage>
</organism>
<sequence>MPTDARTLLLHDDPRPLRWTVGEHEVEVVELTAGTVSDDGRLLEGAAGRATVTFPGVRAPRLRDDARTPANSVRLRQTVDVVGRVTSPQTQLGLADAVACDPSAAPGRPLTVDLVVDRRHLTDLVTVDLGELLGRARLIDLEFRDLVVDLAAGRVVKGTLQWEPGKLWRALEIDIDGFTIVIPRLVLSPKGSRAPATLVLPPGVADAGACGAASIGLGTIAISPTGDYFFDLPALDYGPWLIGDTGLVATGTGVVIDLSATQSAPGFPLLWRGLVLGAGEATGAAAVPDPCNTGYLRGRYTYARALLRAAGLDATLHLAESVSFTALNPLGQFVEFGTGSLVVQSSTIAAGQFQQATSVLVEDAGWGAGSRSAVRLPFGAVDVEPDLALSGVADGHQVDLHWGELTRHGDEIIPWRTTADLAYLYLPAGPFASYSPVASGAFVAPHVSRNPVTSLPELATHHASGVTFARFGNMKVFSPDGPTGVNRPYDLQEVEGWLRAGITGLDGQLFCHAAVNGDAGFPGRQGYVGNRTFRATLVFGQPTVPFAEFVTSAVHESTLDAYLTLPVPADLPRLHVLDIGITSTAHLVGGDLALPPGGVPLGYWEVKLVPTGPPAAAAVLSVRTGRILLTAAGIQEALHFARPFGLTWGELLADGNLGDLFLDFNDWGQRFDGLVFHHDALVLSTYAPGTDSFLGVSGQVLLPYFGLHYVNIRDAARITLGGTAPHPRHVTVPKPAIAPGSRTTDLSLARDWHDVHTSVLANFLCTDADVDYHVTAQNGFLGTGTAEFGFLHSSRLDITVEIHSDATDIRISAQTAHGLDIGPVSNVGSLGEIVGSARIEGSGLARITMYGAVEQSAGALFTNKVGYSAEANFTITPTSIDLYVSGDMLVGATVVEVEAAGTAHLFFDFGAGTAEGELSGCVDADAAIAGLSGDGQFTWHISPAMHYLQGRVRVAVFSTVASGGLEGGFFIGRTVPKALAWSLDTGDPHFRLSRAIMPATITGIYGYGRVSFGVNWYVFGGGVDIFAGAGAFSQPVPGFPAPPFVPAPQLPFVAAACGIHVHGEILGGLVSASAWANLSLVGGVPPFFEGSFELRGCVLWVMCSSVSVSAGVNSSGFYLY</sequence>
<name>A0ABQ5R9E1_9ACTN</name>
<dbReference type="Proteomes" id="UP001144280">
    <property type="component" value="Unassembled WGS sequence"/>
</dbReference>
<reference evidence="1" key="1">
    <citation type="submission" date="2022-12" db="EMBL/GenBank/DDBJ databases">
        <title>New Phytohabitans aurantiacus sp. RD004123 nov., an actinomycete isolated from soil.</title>
        <authorList>
            <person name="Triningsih D.W."/>
            <person name="Harunari E."/>
            <person name="Igarashi Y."/>
        </authorList>
    </citation>
    <scope>NUCLEOTIDE SEQUENCE</scope>
    <source>
        <strain evidence="1">RD004123</strain>
    </source>
</reference>
<comment type="caution">
    <text evidence="1">The sequence shown here is derived from an EMBL/GenBank/DDBJ whole genome shotgun (WGS) entry which is preliminary data.</text>
</comment>
<evidence type="ECO:0000313" key="2">
    <source>
        <dbReference type="Proteomes" id="UP001144280"/>
    </source>
</evidence>
<evidence type="ECO:0000313" key="1">
    <source>
        <dbReference type="EMBL" id="GLI03376.1"/>
    </source>
</evidence>
<keyword evidence="2" id="KW-1185">Reference proteome</keyword>
<accession>A0ABQ5R9E1</accession>
<gene>
    <name evidence="1" type="ORF">Pa4123_86540</name>
</gene>